<keyword evidence="2" id="KW-1185">Reference proteome</keyword>
<evidence type="ECO:0000313" key="2">
    <source>
        <dbReference type="Proteomes" id="UP001165960"/>
    </source>
</evidence>
<organism evidence="1 2">
    <name type="scientific">Entomophthora muscae</name>
    <dbReference type="NCBI Taxonomy" id="34485"/>
    <lineage>
        <taxon>Eukaryota</taxon>
        <taxon>Fungi</taxon>
        <taxon>Fungi incertae sedis</taxon>
        <taxon>Zoopagomycota</taxon>
        <taxon>Entomophthoromycotina</taxon>
        <taxon>Entomophthoromycetes</taxon>
        <taxon>Entomophthorales</taxon>
        <taxon>Entomophthoraceae</taxon>
        <taxon>Entomophthora</taxon>
    </lineage>
</organism>
<sequence>MQVTLFKRSCKTVVSTALASRDPSIEAIKMLLSTLRVYLPNLTALSGSLRSCSTMS</sequence>
<dbReference type="Proteomes" id="UP001165960">
    <property type="component" value="Unassembled WGS sequence"/>
</dbReference>
<name>A0ACC2RJW1_9FUNG</name>
<dbReference type="EMBL" id="QTSX02007157">
    <property type="protein sequence ID" value="KAJ9050373.1"/>
    <property type="molecule type" value="Genomic_DNA"/>
</dbReference>
<proteinExistence type="predicted"/>
<reference evidence="1" key="1">
    <citation type="submission" date="2022-04" db="EMBL/GenBank/DDBJ databases">
        <title>Genome of the entomopathogenic fungus Entomophthora muscae.</title>
        <authorList>
            <person name="Elya C."/>
            <person name="Lovett B.R."/>
            <person name="Lee E."/>
            <person name="Macias A.M."/>
            <person name="Hajek A.E."/>
            <person name="De Bivort B.L."/>
            <person name="Kasson M.T."/>
            <person name="De Fine Licht H.H."/>
            <person name="Stajich J.E."/>
        </authorList>
    </citation>
    <scope>NUCLEOTIDE SEQUENCE</scope>
    <source>
        <strain evidence="1">Berkeley</strain>
    </source>
</reference>
<comment type="caution">
    <text evidence="1">The sequence shown here is derived from an EMBL/GenBank/DDBJ whole genome shotgun (WGS) entry which is preliminary data.</text>
</comment>
<accession>A0ACC2RJW1</accession>
<protein>
    <submittedName>
        <fullName evidence="1">Uncharacterized protein</fullName>
    </submittedName>
</protein>
<gene>
    <name evidence="1" type="ORF">DSO57_1014814</name>
</gene>
<evidence type="ECO:0000313" key="1">
    <source>
        <dbReference type="EMBL" id="KAJ9050373.1"/>
    </source>
</evidence>